<evidence type="ECO:0000313" key="3">
    <source>
        <dbReference type="WBParaSite" id="Hba_16887"/>
    </source>
</evidence>
<keyword evidence="1" id="KW-0472">Membrane</keyword>
<dbReference type="AlphaFoldDB" id="A0A1I7XGK9"/>
<proteinExistence type="predicted"/>
<dbReference type="Proteomes" id="UP000095283">
    <property type="component" value="Unplaced"/>
</dbReference>
<keyword evidence="1" id="KW-1133">Transmembrane helix</keyword>
<feature type="transmembrane region" description="Helical" evidence="1">
    <location>
        <begin position="256"/>
        <end position="274"/>
    </location>
</feature>
<accession>A0A1I7XGK9</accession>
<reference evidence="3" key="1">
    <citation type="submission" date="2016-11" db="UniProtKB">
        <authorList>
            <consortium name="WormBaseParasite"/>
        </authorList>
    </citation>
    <scope>IDENTIFICATION</scope>
</reference>
<sequence length="293" mass="33448">MISYYSIREDQNRTDAFWFLNGTDPTLQIPLCMNLLSLVYHLGQCHSVGTLAVYFSLLELYYARTKVLSAIGQSRGPAAGINVDQLQKLAFNSYGSTKSISYSKEDGTPGVRLMKVYQDALCLFLKCCPKRILLIIAMILLTCINYQRLPVMCIMLSTDHTAASHKEFAQFLSVGLAKYSKVCKVVSLIMDGERSLHKYSKVSFINEYQISYICLMCQVLSCDVHLLSNAKLELGRERFPYIQRALFGKINASVRCLVYFVIKMVYCTILFYILEWLESHDAWFARISFTARI</sequence>
<dbReference type="WBParaSite" id="Hba_16887">
    <property type="protein sequence ID" value="Hba_16887"/>
    <property type="gene ID" value="Hba_16887"/>
</dbReference>
<keyword evidence="2" id="KW-1185">Reference proteome</keyword>
<evidence type="ECO:0000313" key="2">
    <source>
        <dbReference type="Proteomes" id="UP000095283"/>
    </source>
</evidence>
<protein>
    <submittedName>
        <fullName evidence="3">ABC transmembrane type-1 domain-containing protein</fullName>
    </submittedName>
</protein>
<keyword evidence="1" id="KW-0812">Transmembrane</keyword>
<evidence type="ECO:0000256" key="1">
    <source>
        <dbReference type="SAM" id="Phobius"/>
    </source>
</evidence>
<name>A0A1I7XGK9_HETBA</name>
<organism evidence="2 3">
    <name type="scientific">Heterorhabditis bacteriophora</name>
    <name type="common">Entomopathogenic nematode worm</name>
    <dbReference type="NCBI Taxonomy" id="37862"/>
    <lineage>
        <taxon>Eukaryota</taxon>
        <taxon>Metazoa</taxon>
        <taxon>Ecdysozoa</taxon>
        <taxon>Nematoda</taxon>
        <taxon>Chromadorea</taxon>
        <taxon>Rhabditida</taxon>
        <taxon>Rhabditina</taxon>
        <taxon>Rhabditomorpha</taxon>
        <taxon>Strongyloidea</taxon>
        <taxon>Heterorhabditidae</taxon>
        <taxon>Heterorhabditis</taxon>
    </lineage>
</organism>